<sequence>MLCSLSFLIVVSGVGRRCGGGVCGVRIAAHRTCLMRSGCFSWMLR</sequence>
<name>A0A8S5TEW2_9CAUD</name>
<accession>A0A8S5TEW2</accession>
<evidence type="ECO:0000313" key="1">
    <source>
        <dbReference type="EMBL" id="DAF61290.1"/>
    </source>
</evidence>
<reference evidence="1" key="1">
    <citation type="journal article" date="2021" name="Proc. Natl. Acad. Sci. U.S.A.">
        <title>A Catalog of Tens of Thousands of Viruses from Human Metagenomes Reveals Hidden Associations with Chronic Diseases.</title>
        <authorList>
            <person name="Tisza M.J."/>
            <person name="Buck C.B."/>
        </authorList>
    </citation>
    <scope>NUCLEOTIDE SEQUENCE</scope>
    <source>
        <strain evidence="1">CtkV91</strain>
    </source>
</reference>
<proteinExistence type="predicted"/>
<protein>
    <submittedName>
        <fullName evidence="1">Uncharacterized protein</fullName>
    </submittedName>
</protein>
<dbReference type="EMBL" id="BK032807">
    <property type="protein sequence ID" value="DAF61290.1"/>
    <property type="molecule type" value="Genomic_DNA"/>
</dbReference>
<organism evidence="1">
    <name type="scientific">Siphoviridae sp. ctkV91</name>
    <dbReference type="NCBI Taxonomy" id="2827924"/>
    <lineage>
        <taxon>Viruses</taxon>
        <taxon>Duplodnaviria</taxon>
        <taxon>Heunggongvirae</taxon>
        <taxon>Uroviricota</taxon>
        <taxon>Caudoviricetes</taxon>
    </lineage>
</organism>